<dbReference type="PROSITE" id="PS50113">
    <property type="entry name" value="PAC"/>
    <property type="match status" value="1"/>
</dbReference>
<dbReference type="Pfam" id="PF00512">
    <property type="entry name" value="HisKA"/>
    <property type="match status" value="1"/>
</dbReference>
<keyword evidence="7" id="KW-0378">Hydrolase</keyword>
<gene>
    <name evidence="16" type="ORF">WKW82_37110</name>
</gene>
<feature type="domain" description="Histidine kinase" evidence="10">
    <location>
        <begin position="1014"/>
        <end position="1233"/>
    </location>
</feature>
<dbReference type="Pfam" id="PF02518">
    <property type="entry name" value="HATPase_c"/>
    <property type="match status" value="1"/>
</dbReference>
<dbReference type="Gene3D" id="3.30.450.20">
    <property type="entry name" value="PAS domain"/>
    <property type="match status" value="2"/>
</dbReference>
<feature type="active site" evidence="7">
    <location>
        <position position="152"/>
    </location>
</feature>
<dbReference type="InterPro" id="IPR003594">
    <property type="entry name" value="HATPase_dom"/>
</dbReference>
<feature type="domain" description="PAC" evidence="13">
    <location>
        <begin position="813"/>
        <end position="863"/>
    </location>
</feature>
<dbReference type="SUPFAM" id="SSF47384">
    <property type="entry name" value="Homodimeric domain of signal transducing histidine kinase"/>
    <property type="match status" value="1"/>
</dbReference>
<dbReference type="PROSITE" id="PS50109">
    <property type="entry name" value="HIS_KIN"/>
    <property type="match status" value="1"/>
</dbReference>
<dbReference type="InterPro" id="IPR011006">
    <property type="entry name" value="CheY-like_superfamily"/>
</dbReference>
<feature type="domain" description="CheB-type methylesterase" evidence="14">
    <location>
        <begin position="24"/>
        <end position="210"/>
    </location>
</feature>
<dbReference type="Pfam" id="PF13596">
    <property type="entry name" value="PAS_10"/>
    <property type="match status" value="1"/>
</dbReference>
<dbReference type="SMART" id="SM00448">
    <property type="entry name" value="REC"/>
    <property type="match status" value="1"/>
</dbReference>
<dbReference type="InterPro" id="IPR000014">
    <property type="entry name" value="PAS"/>
</dbReference>
<evidence type="ECO:0000259" key="14">
    <source>
        <dbReference type="PROSITE" id="PS50122"/>
    </source>
</evidence>
<dbReference type="InterPro" id="IPR050903">
    <property type="entry name" value="Bact_Chemotaxis_MeTrfase"/>
</dbReference>
<dbReference type="Gene3D" id="1.10.155.10">
    <property type="entry name" value="Chemotaxis receptor methyltransferase CheR, N-terminal domain"/>
    <property type="match status" value="1"/>
</dbReference>
<organism evidence="16 17">
    <name type="scientific">Variovorax rhizosphaerae</name>
    <dbReference type="NCBI Taxonomy" id="1836200"/>
    <lineage>
        <taxon>Bacteria</taxon>
        <taxon>Pseudomonadati</taxon>
        <taxon>Pseudomonadota</taxon>
        <taxon>Betaproteobacteria</taxon>
        <taxon>Burkholderiales</taxon>
        <taxon>Comamonadaceae</taxon>
        <taxon>Variovorax</taxon>
    </lineage>
</organism>
<dbReference type="Pfam" id="PF01739">
    <property type="entry name" value="CheR"/>
    <property type="match status" value="1"/>
</dbReference>
<dbReference type="RefSeq" id="WP_340348224.1">
    <property type="nucleotide sequence ID" value="NZ_JBBKZT010000035.1"/>
</dbReference>
<dbReference type="CDD" id="cd16434">
    <property type="entry name" value="CheB-CheR_fusion"/>
    <property type="match status" value="1"/>
</dbReference>
<dbReference type="Gene3D" id="3.30.565.10">
    <property type="entry name" value="Histidine kinase-like ATPase, C-terminal domain"/>
    <property type="match status" value="1"/>
</dbReference>
<evidence type="ECO:0000256" key="9">
    <source>
        <dbReference type="SAM" id="MobiDB-lite"/>
    </source>
</evidence>
<dbReference type="InterPro" id="IPR029063">
    <property type="entry name" value="SAM-dependent_MTases_sf"/>
</dbReference>
<keyword evidence="4 16" id="KW-0489">Methyltransferase</keyword>
<dbReference type="InterPro" id="IPR000700">
    <property type="entry name" value="PAS-assoc_C"/>
</dbReference>
<evidence type="ECO:0000256" key="5">
    <source>
        <dbReference type="ARBA" id="ARBA00022679"/>
    </source>
</evidence>
<feature type="compositionally biased region" description="Low complexity" evidence="9">
    <location>
        <begin position="678"/>
        <end position="696"/>
    </location>
</feature>
<dbReference type="GO" id="GO:0008168">
    <property type="term" value="F:methyltransferase activity"/>
    <property type="evidence" value="ECO:0007669"/>
    <property type="project" value="UniProtKB-KW"/>
</dbReference>
<dbReference type="InterPro" id="IPR035909">
    <property type="entry name" value="CheB_C"/>
</dbReference>
<dbReference type="PROSITE" id="PS50112">
    <property type="entry name" value="PAS"/>
    <property type="match status" value="1"/>
</dbReference>
<dbReference type="PROSITE" id="PS50110">
    <property type="entry name" value="RESPONSE_REGULATORY"/>
    <property type="match status" value="1"/>
</dbReference>
<evidence type="ECO:0000313" key="16">
    <source>
        <dbReference type="EMBL" id="MEJ8852295.1"/>
    </source>
</evidence>
<evidence type="ECO:0000313" key="17">
    <source>
        <dbReference type="Proteomes" id="UP001385892"/>
    </source>
</evidence>
<dbReference type="InterPro" id="IPR036097">
    <property type="entry name" value="HisK_dim/P_sf"/>
</dbReference>
<dbReference type="SUPFAM" id="SSF52738">
    <property type="entry name" value="Methylesterase CheB, C-terminal domain"/>
    <property type="match status" value="1"/>
</dbReference>
<dbReference type="SMART" id="SM00387">
    <property type="entry name" value="HATPase_c"/>
    <property type="match status" value="1"/>
</dbReference>
<dbReference type="SUPFAM" id="SSF52172">
    <property type="entry name" value="CheY-like"/>
    <property type="match status" value="1"/>
</dbReference>
<dbReference type="Gene3D" id="3.40.50.180">
    <property type="entry name" value="Methylesterase CheB, C-terminal domain"/>
    <property type="match status" value="1"/>
</dbReference>
<dbReference type="Gene3D" id="3.40.50.2300">
    <property type="match status" value="1"/>
</dbReference>
<comment type="catalytic activity">
    <reaction evidence="2">
        <text>L-glutamyl-[protein] + S-adenosyl-L-methionine = [protein]-L-glutamate 5-O-methyl ester + S-adenosyl-L-homocysteine</text>
        <dbReference type="Rhea" id="RHEA:24452"/>
        <dbReference type="Rhea" id="RHEA-COMP:10208"/>
        <dbReference type="Rhea" id="RHEA-COMP:10311"/>
        <dbReference type="ChEBI" id="CHEBI:29973"/>
        <dbReference type="ChEBI" id="CHEBI:57856"/>
        <dbReference type="ChEBI" id="CHEBI:59789"/>
        <dbReference type="ChEBI" id="CHEBI:82795"/>
        <dbReference type="EC" id="2.1.1.80"/>
    </reaction>
</comment>
<dbReference type="InterPro" id="IPR022642">
    <property type="entry name" value="CheR_C"/>
</dbReference>
<dbReference type="NCBIfam" id="TIGR00229">
    <property type="entry name" value="sensory_box"/>
    <property type="match status" value="1"/>
</dbReference>
<feature type="modified residue" description="4-aspartylphosphate" evidence="8">
    <location>
        <position position="1304"/>
    </location>
</feature>
<evidence type="ECO:0000259" key="13">
    <source>
        <dbReference type="PROSITE" id="PS50113"/>
    </source>
</evidence>
<dbReference type="PRINTS" id="PR00996">
    <property type="entry name" value="CHERMTFRASE"/>
</dbReference>
<evidence type="ECO:0000259" key="12">
    <source>
        <dbReference type="PROSITE" id="PS50112"/>
    </source>
</evidence>
<dbReference type="SUPFAM" id="SSF47757">
    <property type="entry name" value="Chemotaxis receptor methyltransferase CheR, N-terminal domain"/>
    <property type="match status" value="1"/>
</dbReference>
<dbReference type="InterPro" id="IPR003661">
    <property type="entry name" value="HisK_dim/P_dom"/>
</dbReference>
<feature type="domain" description="Response regulatory" evidence="11">
    <location>
        <begin position="1255"/>
        <end position="1371"/>
    </location>
</feature>
<dbReference type="SMART" id="SM00091">
    <property type="entry name" value="PAS"/>
    <property type="match status" value="3"/>
</dbReference>
<keyword evidence="8" id="KW-0597">Phosphoprotein</keyword>
<evidence type="ECO:0000256" key="6">
    <source>
        <dbReference type="ARBA" id="ARBA00022691"/>
    </source>
</evidence>
<keyword evidence="3 7" id="KW-0145">Chemotaxis</keyword>
<evidence type="ECO:0000256" key="7">
    <source>
        <dbReference type="PROSITE-ProRule" id="PRU00050"/>
    </source>
</evidence>
<dbReference type="PANTHER" id="PTHR24422:SF27">
    <property type="entry name" value="PROTEIN-GLUTAMATE O-METHYLTRANSFERASE"/>
    <property type="match status" value="1"/>
</dbReference>
<dbReference type="SMART" id="SM00138">
    <property type="entry name" value="MeTrc"/>
    <property type="match status" value="1"/>
</dbReference>
<dbReference type="InterPro" id="IPR036890">
    <property type="entry name" value="HATPase_C_sf"/>
</dbReference>
<dbReference type="Gene3D" id="1.10.287.130">
    <property type="match status" value="1"/>
</dbReference>
<keyword evidence="5" id="KW-0808">Transferase</keyword>
<dbReference type="Pfam" id="PF00072">
    <property type="entry name" value="Response_reg"/>
    <property type="match status" value="1"/>
</dbReference>
<dbReference type="SMART" id="SM00388">
    <property type="entry name" value="HisKA"/>
    <property type="match status" value="1"/>
</dbReference>
<feature type="region of interest" description="Disordered" evidence="9">
    <location>
        <begin position="678"/>
        <end position="719"/>
    </location>
</feature>
<dbReference type="Pfam" id="PF01339">
    <property type="entry name" value="CheB_methylest"/>
    <property type="match status" value="1"/>
</dbReference>
<feature type="domain" description="PAS" evidence="12">
    <location>
        <begin position="864"/>
        <end position="937"/>
    </location>
</feature>
<evidence type="ECO:0000259" key="15">
    <source>
        <dbReference type="PROSITE" id="PS50123"/>
    </source>
</evidence>
<dbReference type="PROSITE" id="PS50123">
    <property type="entry name" value="CHER"/>
    <property type="match status" value="1"/>
</dbReference>
<evidence type="ECO:0000256" key="2">
    <source>
        <dbReference type="ARBA" id="ARBA00001541"/>
    </source>
</evidence>
<dbReference type="EMBL" id="JBBKZT010000035">
    <property type="protein sequence ID" value="MEJ8852295.1"/>
    <property type="molecule type" value="Genomic_DNA"/>
</dbReference>
<keyword evidence="17" id="KW-1185">Reference proteome</keyword>
<dbReference type="Proteomes" id="UP001385892">
    <property type="component" value="Unassembled WGS sequence"/>
</dbReference>
<feature type="active site" evidence="7">
    <location>
        <position position="60"/>
    </location>
</feature>
<name>A0ABU8WXN3_9BURK</name>
<dbReference type="SUPFAM" id="SSF55874">
    <property type="entry name" value="ATPase domain of HSP90 chaperone/DNA topoisomerase II/histidine kinase"/>
    <property type="match status" value="1"/>
</dbReference>
<dbReference type="CDD" id="cd00082">
    <property type="entry name" value="HisKA"/>
    <property type="match status" value="1"/>
</dbReference>
<feature type="domain" description="CheR-type methyltransferase" evidence="15">
    <location>
        <begin position="228"/>
        <end position="500"/>
    </location>
</feature>
<feature type="active site" evidence="7">
    <location>
        <position position="33"/>
    </location>
</feature>
<evidence type="ECO:0000256" key="8">
    <source>
        <dbReference type="PROSITE-ProRule" id="PRU00169"/>
    </source>
</evidence>
<evidence type="ECO:0000256" key="4">
    <source>
        <dbReference type="ARBA" id="ARBA00022603"/>
    </source>
</evidence>
<dbReference type="InterPro" id="IPR005467">
    <property type="entry name" value="His_kinase_dom"/>
</dbReference>
<dbReference type="InterPro" id="IPR035965">
    <property type="entry name" value="PAS-like_dom_sf"/>
</dbReference>
<dbReference type="InterPro" id="IPR001789">
    <property type="entry name" value="Sig_transdc_resp-reg_receiver"/>
</dbReference>
<dbReference type="InterPro" id="IPR022641">
    <property type="entry name" value="CheR_N"/>
</dbReference>
<dbReference type="GO" id="GO:0032259">
    <property type="term" value="P:methylation"/>
    <property type="evidence" value="ECO:0007669"/>
    <property type="project" value="UniProtKB-KW"/>
</dbReference>
<feature type="compositionally biased region" description="Basic and acidic residues" evidence="9">
    <location>
        <begin position="702"/>
        <end position="718"/>
    </location>
</feature>
<dbReference type="InterPro" id="IPR000780">
    <property type="entry name" value="CheR_MeTrfase"/>
</dbReference>
<evidence type="ECO:0000256" key="3">
    <source>
        <dbReference type="ARBA" id="ARBA00022500"/>
    </source>
</evidence>
<dbReference type="Gene3D" id="3.40.50.150">
    <property type="entry name" value="Vaccinia Virus protein VP39"/>
    <property type="match status" value="1"/>
</dbReference>
<sequence length="1373" mass="150922">MNQQPARNDTDWDDGTEAGRSSLQFPVVGIGASAGGMAATLQLFEHLTGEPGMAFVVVLHLSPEHESHAAAIIQRITRMPVVQVDRTLAIQIDHVYVIAPALDLVMEDGKLVVETQERQRGRPVAIDLFFRTLAQAHQERAIAVVLSGTGSDGAMGLGEVKAQGGVSIAQAPTEAEYSGMPLAAISTGRVDFVLPTVEIAAKLVELWKNAQAIELPDASRIGLRVKEPAEEAAARAEAALDDVIGILARRTGNNFRHYKRGTVLRRLERRMQVTRQQNLEGYRDYLEGHPQEAEELLQDMLISVTSFFRDPESFGALAQEVSTGLFRRMSAGAGLRAWVVGCATGEEAYSLSMLLNECAPEVAPPTSIQIFASDIDDRALGMARAGVYPEAIAADLSPERLRHFFNDEAGVYRIRKALREQILFARHNVLRDPPFSRLDLIACRNLLIYLERDLQAEVLEVFHFALNPGGLLFLGSAESAELASDHFTVVDKKHRIYRANPVRLPRSDLLPLRSGVAAAANERAAAAVPPLEQLHQRLLDDSNRATVVIDAHHKIMHTSPGASRYLRHVPGVPSQDLLEVVLPELASALRPAILYAGRSGRRVAAKPVAIEGEQGRIVLQMTVRGSPGADQGGGHMLIAFDEVDAMLQPDADAGPDRPEPAYTVLEAEVLRLQRELQGSVGESASSSEALRASNEELQSMNEELRSATEELETSKEELQSVNEELTTVNFELKHKVEETAKINDDLNNLITSMNIATVFVDRRMQIKGFTPLSAKVFNILSGDLGRPLSDITHRLRDQGNFAEDVSDVLVTLQPVEREVASVDGRWYLLRISAYRTTEDRIDGAVLNFIDVTERRAAQEQLRARDERLRLVAESTRDFAVITLDAGGCVTGWNKGAELMFGYTVDEMVGEHFRRLFVPEDRAVRMPEQELSNALEHGRALDERWHLRKDGSRFYCSGITTTLVEGNLQGFAKIARDLTERRLLERQREDLLAAEKQVRLQLEAAHALRNEFLAVMSHELKNPLNLIMVSTELIGRSPEVQVVPRLSRAVDTIRRTVHAQAQIIDDLLDLSRLQTGKLTLSRSPVKWLPIIERIVDAMRKDAEAKKVAVSLEAEDLAIFADVVRVEQIFWNLVSNALKFTPAGGTVQVRLTRDGHWALLEVQDSGRGIEPAFLGQVFDMFQQGDHKPTTRREGGMGIGLALVRSLAQLHGGIVEADSEGAGKGSVFRVRLPLLEGALDNGAQGFQLVASQALSGRRILMVDDDFHTLETLAELLRSEGASVTTATNGPEALEIATQGAFDLVISDIGMPGMDGFELMTRLRQMPHAARWPAIAITGFGRVQDLEKAKSAGFDVHLSKPVSLEALTEAVGKLGRG</sequence>
<dbReference type="CDD" id="cd00130">
    <property type="entry name" value="PAS"/>
    <property type="match status" value="1"/>
</dbReference>
<dbReference type="PANTHER" id="PTHR24422">
    <property type="entry name" value="CHEMOTAXIS PROTEIN METHYLTRANSFERASE"/>
    <property type="match status" value="1"/>
</dbReference>
<evidence type="ECO:0000259" key="10">
    <source>
        <dbReference type="PROSITE" id="PS50109"/>
    </source>
</evidence>
<evidence type="ECO:0000256" key="1">
    <source>
        <dbReference type="ARBA" id="ARBA00000085"/>
    </source>
</evidence>
<dbReference type="InterPro" id="IPR000673">
    <property type="entry name" value="Sig_transdc_resp-reg_Me-estase"/>
</dbReference>
<keyword evidence="6" id="KW-0949">S-adenosyl-L-methionine</keyword>
<comment type="caution">
    <text evidence="16">The sequence shown here is derived from an EMBL/GenBank/DDBJ whole genome shotgun (WGS) entry which is preliminary data.</text>
</comment>
<comment type="catalytic activity">
    <reaction evidence="1">
        <text>ATP + protein L-histidine = ADP + protein N-phospho-L-histidine.</text>
        <dbReference type="EC" id="2.7.13.3"/>
    </reaction>
</comment>
<dbReference type="SUPFAM" id="SSF53335">
    <property type="entry name" value="S-adenosyl-L-methionine-dependent methyltransferases"/>
    <property type="match status" value="1"/>
</dbReference>
<reference evidence="16 17" key="1">
    <citation type="submission" date="2024-03" db="EMBL/GenBank/DDBJ databases">
        <title>Novel species of the genus Variovorax.</title>
        <authorList>
            <person name="Liu Q."/>
            <person name="Xin Y.-H."/>
        </authorList>
    </citation>
    <scope>NUCLEOTIDE SEQUENCE [LARGE SCALE GENOMIC DNA]</scope>
    <source>
        <strain evidence="16 17">KACC 18900</strain>
    </source>
</reference>
<dbReference type="SUPFAM" id="SSF55785">
    <property type="entry name" value="PYP-like sensor domain (PAS domain)"/>
    <property type="match status" value="2"/>
</dbReference>
<evidence type="ECO:0000259" key="11">
    <source>
        <dbReference type="PROSITE" id="PS50110"/>
    </source>
</evidence>
<accession>A0ABU8WXN3</accession>
<dbReference type="Pfam" id="PF13426">
    <property type="entry name" value="PAS_9"/>
    <property type="match status" value="1"/>
</dbReference>
<proteinExistence type="predicted"/>
<dbReference type="Pfam" id="PF03705">
    <property type="entry name" value="CheR_N"/>
    <property type="match status" value="1"/>
</dbReference>
<dbReference type="CDD" id="cd17580">
    <property type="entry name" value="REC_2_DhkD-like"/>
    <property type="match status" value="1"/>
</dbReference>
<dbReference type="InterPro" id="IPR036804">
    <property type="entry name" value="CheR_N_sf"/>
</dbReference>
<dbReference type="PROSITE" id="PS50122">
    <property type="entry name" value="CHEB"/>
    <property type="match status" value="1"/>
</dbReference>
<protein>
    <submittedName>
        <fullName evidence="16">CheR family methyltransferase</fullName>
    </submittedName>
</protein>